<dbReference type="Proteomes" id="UP000198280">
    <property type="component" value="Unassembled WGS sequence"/>
</dbReference>
<dbReference type="PANTHER" id="PTHR47237:SF2">
    <property type="entry name" value="BLL4206 PROTEIN"/>
    <property type="match status" value="1"/>
</dbReference>
<dbReference type="Gene3D" id="3.40.630.30">
    <property type="match status" value="1"/>
</dbReference>
<dbReference type="SUPFAM" id="SSF55729">
    <property type="entry name" value="Acyl-CoA N-acyltransferases (Nat)"/>
    <property type="match status" value="1"/>
</dbReference>
<sequence length="294" mass="30557">MTSPTASVRRLTPADLPACSALAVSRDWGAEEHKWRFLLTHGTGYGVDAPDGDGLAATTVLTRYAGGLAAVSMVLVAARYEGRGLGRRIMGHVLAEAGDDTVTLHATERGRPLYEKLGFRATGTVVTHRGRFTPPAPAGNAVAAGNAAPGAGEPRDFTEADLPALLALDAEVFGADRSPLLRDLPRFAERVVVAEEDGVLTGYASAWLNADTLVVGPVVAGDAAGARRLITAIAADAGTPVRLDLRTGVPGGLDGWAAEHGVAPVFPNTLMVLGDRDLPGDEHRRHTPLMVALG</sequence>
<dbReference type="PROSITE" id="PS51186">
    <property type="entry name" value="GNAT"/>
    <property type="match status" value="1"/>
</dbReference>
<dbReference type="OrthoDB" id="510731at2"/>
<dbReference type="InterPro" id="IPR000182">
    <property type="entry name" value="GNAT_dom"/>
</dbReference>
<dbReference type="InterPro" id="IPR041496">
    <property type="entry name" value="YitH/HolE_GNAT"/>
</dbReference>
<dbReference type="Pfam" id="PF18014">
    <property type="entry name" value="Acetyltransf_18"/>
    <property type="match status" value="1"/>
</dbReference>
<accession>A0A239I0X5</accession>
<organism evidence="2 3">
    <name type="scientific">Actinacidiphila glaucinigra</name>
    <dbReference type="NCBI Taxonomy" id="235986"/>
    <lineage>
        <taxon>Bacteria</taxon>
        <taxon>Bacillati</taxon>
        <taxon>Actinomycetota</taxon>
        <taxon>Actinomycetes</taxon>
        <taxon>Kitasatosporales</taxon>
        <taxon>Streptomycetaceae</taxon>
        <taxon>Actinacidiphila</taxon>
    </lineage>
</organism>
<reference evidence="2 3" key="1">
    <citation type="submission" date="2017-06" db="EMBL/GenBank/DDBJ databases">
        <authorList>
            <person name="Kim H.J."/>
            <person name="Triplett B.A."/>
        </authorList>
    </citation>
    <scope>NUCLEOTIDE SEQUENCE [LARGE SCALE GENOMIC DNA]</scope>
    <source>
        <strain evidence="2 3">CGMCC 4.1858</strain>
    </source>
</reference>
<evidence type="ECO:0000313" key="2">
    <source>
        <dbReference type="EMBL" id="SNS87215.1"/>
    </source>
</evidence>
<dbReference type="InterPro" id="IPR052729">
    <property type="entry name" value="Acyl/Acetyltrans_Enzymes"/>
</dbReference>
<dbReference type="InterPro" id="IPR016181">
    <property type="entry name" value="Acyl_CoA_acyltransferase"/>
</dbReference>
<dbReference type="Gene3D" id="3.40.630.90">
    <property type="match status" value="1"/>
</dbReference>
<evidence type="ECO:0000313" key="3">
    <source>
        <dbReference type="Proteomes" id="UP000198280"/>
    </source>
</evidence>
<gene>
    <name evidence="2" type="ORF">SAMN05216252_109211</name>
</gene>
<dbReference type="EMBL" id="FZOF01000009">
    <property type="protein sequence ID" value="SNS87215.1"/>
    <property type="molecule type" value="Genomic_DNA"/>
</dbReference>
<dbReference type="AlphaFoldDB" id="A0A239I0X5"/>
<dbReference type="PANTHER" id="PTHR47237">
    <property type="entry name" value="SLL0310 PROTEIN"/>
    <property type="match status" value="1"/>
</dbReference>
<evidence type="ECO:0000259" key="1">
    <source>
        <dbReference type="PROSITE" id="PS51186"/>
    </source>
</evidence>
<dbReference type="Pfam" id="PF13673">
    <property type="entry name" value="Acetyltransf_10"/>
    <property type="match status" value="1"/>
</dbReference>
<proteinExistence type="predicted"/>
<feature type="domain" description="N-acetyltransferase" evidence="1">
    <location>
        <begin position="6"/>
        <end position="137"/>
    </location>
</feature>
<dbReference type="GO" id="GO:0016747">
    <property type="term" value="F:acyltransferase activity, transferring groups other than amino-acyl groups"/>
    <property type="evidence" value="ECO:0007669"/>
    <property type="project" value="InterPro"/>
</dbReference>
<name>A0A239I0X5_9ACTN</name>
<keyword evidence="2" id="KW-0808">Transferase</keyword>
<protein>
    <submittedName>
        <fullName evidence="2">Acetyltransferase (GNAT) domain-containing protein</fullName>
    </submittedName>
</protein>
<keyword evidence="3" id="KW-1185">Reference proteome</keyword>
<dbReference type="RefSeq" id="WP_089225412.1">
    <property type="nucleotide sequence ID" value="NZ_FZOF01000009.1"/>
</dbReference>